<evidence type="ECO:0000256" key="1">
    <source>
        <dbReference type="SAM" id="MobiDB-lite"/>
    </source>
</evidence>
<organism evidence="2 3">
    <name type="scientific">Linum trigynum</name>
    <dbReference type="NCBI Taxonomy" id="586398"/>
    <lineage>
        <taxon>Eukaryota</taxon>
        <taxon>Viridiplantae</taxon>
        <taxon>Streptophyta</taxon>
        <taxon>Embryophyta</taxon>
        <taxon>Tracheophyta</taxon>
        <taxon>Spermatophyta</taxon>
        <taxon>Magnoliopsida</taxon>
        <taxon>eudicotyledons</taxon>
        <taxon>Gunneridae</taxon>
        <taxon>Pentapetalae</taxon>
        <taxon>rosids</taxon>
        <taxon>fabids</taxon>
        <taxon>Malpighiales</taxon>
        <taxon>Linaceae</taxon>
        <taxon>Linum</taxon>
    </lineage>
</organism>
<evidence type="ECO:0000313" key="2">
    <source>
        <dbReference type="EMBL" id="CAL1400369.1"/>
    </source>
</evidence>
<accession>A0AAV2FPW0</accession>
<dbReference type="AlphaFoldDB" id="A0AAV2FPW0"/>
<keyword evidence="3" id="KW-1185">Reference proteome</keyword>
<feature type="region of interest" description="Disordered" evidence="1">
    <location>
        <begin position="1"/>
        <end position="34"/>
    </location>
</feature>
<feature type="region of interest" description="Disordered" evidence="1">
    <location>
        <begin position="51"/>
        <end position="86"/>
    </location>
</feature>
<name>A0AAV2FPW0_9ROSI</name>
<proteinExistence type="predicted"/>
<dbReference type="EMBL" id="OZ034820">
    <property type="protein sequence ID" value="CAL1400369.1"/>
    <property type="molecule type" value="Genomic_DNA"/>
</dbReference>
<evidence type="ECO:0000313" key="3">
    <source>
        <dbReference type="Proteomes" id="UP001497516"/>
    </source>
</evidence>
<protein>
    <submittedName>
        <fullName evidence="2">Uncharacterized protein</fullName>
    </submittedName>
</protein>
<sequence>MIAKKKPRVRRELANTAVGAYTERNHGLHTSKSRGSRFNVLLEEESTKPIVDQIKKGETSTRDSQPGSRARKTAAKHLWKEKAVGK</sequence>
<reference evidence="2 3" key="1">
    <citation type="submission" date="2024-04" db="EMBL/GenBank/DDBJ databases">
        <authorList>
            <person name="Fracassetti M."/>
        </authorList>
    </citation>
    <scope>NUCLEOTIDE SEQUENCE [LARGE SCALE GENOMIC DNA]</scope>
</reference>
<gene>
    <name evidence="2" type="ORF">LTRI10_LOCUS40503</name>
</gene>
<dbReference type="Proteomes" id="UP001497516">
    <property type="component" value="Chromosome 7"/>
</dbReference>